<dbReference type="PANTHER" id="PTHR41913">
    <property type="entry name" value="DUF1684 DOMAIN-CONTAINING PROTEIN"/>
    <property type="match status" value="1"/>
</dbReference>
<dbReference type="PANTHER" id="PTHR41913:SF1">
    <property type="entry name" value="DUF1684 DOMAIN-CONTAINING PROTEIN"/>
    <property type="match status" value="1"/>
</dbReference>
<comment type="caution">
    <text evidence="1">The sequence shown here is derived from an EMBL/GenBank/DDBJ whole genome shotgun (WGS) entry which is preliminary data.</text>
</comment>
<name>A0AAW9HZG4_9ACTO</name>
<dbReference type="Proteomes" id="UP001281731">
    <property type="component" value="Unassembled WGS sequence"/>
</dbReference>
<dbReference type="InterPro" id="IPR012467">
    <property type="entry name" value="DUF1684"/>
</dbReference>
<dbReference type="RefSeq" id="WP_102165264.1">
    <property type="nucleotide sequence ID" value="NZ_CP126967.1"/>
</dbReference>
<reference evidence="1" key="1">
    <citation type="submission" date="2023-10" db="EMBL/GenBank/DDBJ databases">
        <title>Whole Genome based description of the genera Actinobaculum and Actinotignum reveals a complex phylogenetic relationship within the species included in the genus Actinotignum.</title>
        <authorList>
            <person name="Jensen C.S."/>
            <person name="Dargis R."/>
            <person name="Kemp M."/>
            <person name="Christensen J.J."/>
        </authorList>
    </citation>
    <scope>NUCLEOTIDE SEQUENCE</scope>
    <source>
        <strain evidence="1">SLA_B511</strain>
    </source>
</reference>
<sequence length="327" mass="37043">MDSRTWQAWQEQRATFLSDPYGWLSVTSFTWLTDKPQQLPDFPGNWHVEYEDGDKIIAHGIFEPNTVEYCGKPVTEVTIVCLDEEDDVDLRTIAAEGEAKIAEVGMRGGRYRIRVRDPKSQNLANFTQVPIYDYDDESRVLAYFRPFSHVRKVGIDTFLDDVSSTAELVGVIDFMYKGVPTSLVVQGNPEGTLTAVFGDGTNWKETSGWRFVNFAGPDSPDNTITEELVRIATESDSKEKWESGKSGVVDNNFDFEVSETDVDDEYKEVPLEKDITRENLEKYANVVVDFNMAQNFMMEFTDFATCPKPPAGNTISAHVRAGEKKYR</sequence>
<accession>A0AAW9HZG4</accession>
<evidence type="ECO:0000313" key="1">
    <source>
        <dbReference type="EMBL" id="MDY5155670.1"/>
    </source>
</evidence>
<protein>
    <submittedName>
        <fullName evidence="1">DUF1684 domain-containing protein</fullName>
    </submittedName>
</protein>
<organism evidence="1 2">
    <name type="scientific">Actinotignum urinale</name>
    <dbReference type="NCBI Taxonomy" id="190146"/>
    <lineage>
        <taxon>Bacteria</taxon>
        <taxon>Bacillati</taxon>
        <taxon>Actinomycetota</taxon>
        <taxon>Actinomycetes</taxon>
        <taxon>Actinomycetales</taxon>
        <taxon>Actinomycetaceae</taxon>
        <taxon>Actinotignum</taxon>
    </lineage>
</organism>
<dbReference type="Pfam" id="PF07920">
    <property type="entry name" value="DUF1684"/>
    <property type="match status" value="2"/>
</dbReference>
<dbReference type="AlphaFoldDB" id="A0AAW9HZG4"/>
<dbReference type="EMBL" id="JAWNGC010000025">
    <property type="protein sequence ID" value="MDY5155670.1"/>
    <property type="molecule type" value="Genomic_DNA"/>
</dbReference>
<gene>
    <name evidence="1" type="ORF">R6G80_08100</name>
</gene>
<proteinExistence type="predicted"/>
<evidence type="ECO:0000313" key="2">
    <source>
        <dbReference type="Proteomes" id="UP001281731"/>
    </source>
</evidence>